<reference evidence="2" key="2">
    <citation type="journal article" date="2020" name="Plant Dis.">
        <title>A Grain Rot of Rice in Iran Caused by a Xanthomonas Strain Closely Related to X. sacchari.</title>
        <authorList>
            <person name="Mirghasempour S.A."/>
            <person name="Huang S."/>
            <person name="Studholme D.J."/>
            <person name="Brady C.L."/>
        </authorList>
    </citation>
    <scope>NUCLEOTIDE SEQUENCE</scope>
    <source>
        <strain evidence="2">SAM114</strain>
    </source>
</reference>
<dbReference type="Proteomes" id="UP000437931">
    <property type="component" value="Unassembled WGS sequence"/>
</dbReference>
<accession>A0A6N7Q3E1</accession>
<dbReference type="Proteomes" id="UP000439314">
    <property type="component" value="Unassembled WGS sequence"/>
</dbReference>
<dbReference type="EMBL" id="WJPM01000001">
    <property type="protein sequence ID" value="MRH73341.1"/>
    <property type="molecule type" value="Genomic_DNA"/>
</dbReference>
<dbReference type="RefSeq" id="WP_153750368.1">
    <property type="nucleotide sequence ID" value="NZ_WJPM01000001.1"/>
</dbReference>
<dbReference type="EMBL" id="WJPN01000001">
    <property type="protein sequence ID" value="MRG98868.1"/>
    <property type="molecule type" value="Genomic_DNA"/>
</dbReference>
<evidence type="ECO:0000313" key="3">
    <source>
        <dbReference type="Proteomes" id="UP000437931"/>
    </source>
</evidence>
<comment type="caution">
    <text evidence="1">The sequence shown here is derived from an EMBL/GenBank/DDBJ whole genome shotgun (WGS) entry which is preliminary data.</text>
</comment>
<organism evidence="1 4">
    <name type="scientific">Xanthomonas sontii</name>
    <dbReference type="NCBI Taxonomy" id="2650745"/>
    <lineage>
        <taxon>Bacteria</taxon>
        <taxon>Pseudomonadati</taxon>
        <taxon>Pseudomonadota</taxon>
        <taxon>Gammaproteobacteria</taxon>
        <taxon>Lysobacterales</taxon>
        <taxon>Lysobacteraceae</taxon>
        <taxon>Xanthomonas</taxon>
    </lineage>
</organism>
<dbReference type="Pfam" id="PF11367">
    <property type="entry name" value="Tail_completion_gp17"/>
    <property type="match status" value="1"/>
</dbReference>
<dbReference type="InterPro" id="IPR021508">
    <property type="entry name" value="Gp17-like"/>
</dbReference>
<dbReference type="AlphaFoldDB" id="A0A6N7Q3E1"/>
<keyword evidence="3" id="KW-1185">Reference proteome</keyword>
<evidence type="ECO:0000313" key="4">
    <source>
        <dbReference type="Proteomes" id="UP000439314"/>
    </source>
</evidence>
<protein>
    <submittedName>
        <fullName evidence="1">DUF3168 domain-containing protein</fullName>
    </submittedName>
</protein>
<name>A0A6N7Q3E1_9XANT</name>
<sequence>MTLDERLVAAMNAVTPAVFAAPAKDAPALYVTYHRTSGRRYGTLNSGLGAERATFQVDVWGPAKGATRLLADQLKDQLPRTLKVGDLTDNPDDYEGDTGLHRASFDVVVWA</sequence>
<reference evidence="3 4" key="1">
    <citation type="submission" date="2019-11" db="EMBL/GenBank/DDBJ databases">
        <title>First report of rice panicle blight caused by Xanthomonas sp. in Iran.</title>
        <authorList>
            <person name="Mirghasempour S.A."/>
            <person name="Huang S."/>
            <person name="Brady C.L."/>
            <person name="Studholme D.J."/>
        </authorList>
    </citation>
    <scope>NUCLEOTIDE SEQUENCE [LARGE SCALE GENOMIC DNA]</scope>
    <source>
        <strain evidence="1 4">ASD011</strain>
        <strain evidence="3">SAM114</strain>
    </source>
</reference>
<gene>
    <name evidence="1" type="ORF">GIY21_01015</name>
    <name evidence="2" type="ORF">GIY22_01755</name>
</gene>
<proteinExistence type="predicted"/>
<evidence type="ECO:0000313" key="2">
    <source>
        <dbReference type="EMBL" id="MRH73341.1"/>
    </source>
</evidence>
<evidence type="ECO:0000313" key="1">
    <source>
        <dbReference type="EMBL" id="MRG98868.1"/>
    </source>
</evidence>